<evidence type="ECO:0000313" key="2">
    <source>
        <dbReference type="EMBL" id="EXG83304.1"/>
    </source>
</evidence>
<proteinExistence type="predicted"/>
<sequence>MRSERKTRHRKRFGLRRRAVYLIAMTVVMLLGLASRAYSQTLPEFWADHAGDALWAAMVYLLFRLLLPDYRTWTCALGAVLFSFGIEFSQLYRAEWIDALRSTTLGALVLGRGFLAVDLLRYAAGIVACWVADISVLHLWSRKTDTNSSKEENR</sequence>
<dbReference type="InterPro" id="IPR021257">
    <property type="entry name" value="DUF2809"/>
</dbReference>
<feature type="transmembrane region" description="Helical" evidence="1">
    <location>
        <begin position="119"/>
        <end position="140"/>
    </location>
</feature>
<feature type="transmembrane region" description="Helical" evidence="1">
    <location>
        <begin position="50"/>
        <end position="67"/>
    </location>
</feature>
<keyword evidence="1" id="KW-0812">Transmembrane</keyword>
<feature type="transmembrane region" description="Helical" evidence="1">
    <location>
        <begin position="74"/>
        <end position="92"/>
    </location>
</feature>
<dbReference type="AlphaFoldDB" id="A0A010ZXE5"/>
<dbReference type="HOGENOM" id="CLU_133181_2_1_9"/>
<dbReference type="Pfam" id="PF10990">
    <property type="entry name" value="DUF2809"/>
    <property type="match status" value="1"/>
</dbReference>
<feature type="transmembrane region" description="Helical" evidence="1">
    <location>
        <begin position="20"/>
        <end position="38"/>
    </location>
</feature>
<organism evidence="2 3">
    <name type="scientific">Saccharibacillus sacchari DSM 19268</name>
    <dbReference type="NCBI Taxonomy" id="915437"/>
    <lineage>
        <taxon>Bacteria</taxon>
        <taxon>Bacillati</taxon>
        <taxon>Bacillota</taxon>
        <taxon>Bacilli</taxon>
        <taxon>Bacillales</taxon>
        <taxon>Paenibacillaceae</taxon>
        <taxon>Saccharibacillus</taxon>
    </lineage>
</organism>
<keyword evidence="3" id="KW-1185">Reference proteome</keyword>
<name>A0A010ZXE5_9BACL</name>
<dbReference type="EMBL" id="JFBU01000001">
    <property type="protein sequence ID" value="EXG83304.1"/>
    <property type="molecule type" value="Genomic_DNA"/>
</dbReference>
<evidence type="ECO:0000313" key="3">
    <source>
        <dbReference type="Proteomes" id="UP000053380"/>
    </source>
</evidence>
<keyword evidence="1" id="KW-1133">Transmembrane helix</keyword>
<evidence type="ECO:0000256" key="1">
    <source>
        <dbReference type="SAM" id="Phobius"/>
    </source>
</evidence>
<evidence type="ECO:0008006" key="4">
    <source>
        <dbReference type="Google" id="ProtNLM"/>
    </source>
</evidence>
<protein>
    <recommendedName>
        <fullName evidence="4">DUF2809 domain-containing protein</fullName>
    </recommendedName>
</protein>
<reference evidence="2 3" key="1">
    <citation type="submission" date="2013-07" db="EMBL/GenBank/DDBJ databases">
        <authorList>
            <consortium name="DOE Joint Genome Institute"/>
            <person name="Anderson I."/>
            <person name="Huntemann M."/>
            <person name="Han J."/>
            <person name="Chen A."/>
            <person name="Kyrpides N."/>
            <person name="Mavromatis K."/>
            <person name="Markowitz V."/>
            <person name="Palaniappan K."/>
            <person name="Ivanova N."/>
            <person name="Schaumberg A."/>
            <person name="Pati A."/>
            <person name="Liolios K."/>
            <person name="Nordberg H.P."/>
            <person name="Cantor M.N."/>
            <person name="Hua S.X."/>
            <person name="Woyke T."/>
        </authorList>
    </citation>
    <scope>NUCLEOTIDE SEQUENCE [LARGE SCALE GENOMIC DNA]</scope>
    <source>
        <strain evidence="2 3">DSM 19268</strain>
    </source>
</reference>
<gene>
    <name evidence="2" type="ORF">SacsacDRAFT_0269</name>
</gene>
<dbReference type="PATRIC" id="fig|915437.3.peg.286"/>
<accession>A0A010ZXE5</accession>
<keyword evidence="1" id="KW-0472">Membrane</keyword>
<dbReference type="RefSeq" id="WP_037282680.1">
    <property type="nucleotide sequence ID" value="NZ_KK073875.1"/>
</dbReference>
<dbReference type="Proteomes" id="UP000053380">
    <property type="component" value="Unassembled WGS sequence"/>
</dbReference>
<comment type="caution">
    <text evidence="2">The sequence shown here is derived from an EMBL/GenBank/DDBJ whole genome shotgun (WGS) entry which is preliminary data.</text>
</comment>
<dbReference type="OrthoDB" id="5360192at2"/>